<dbReference type="EMBL" id="LM993662">
    <property type="protein sequence ID" value="VTZ77452.1"/>
    <property type="molecule type" value="Genomic_DNA"/>
</dbReference>
<dbReference type="PROSITE" id="PS51192">
    <property type="entry name" value="HELICASE_ATP_BIND_1"/>
    <property type="match status" value="1"/>
</dbReference>
<dbReference type="GO" id="GO:0005737">
    <property type="term" value="C:cytoplasm"/>
    <property type="evidence" value="ECO:0007669"/>
    <property type="project" value="TreeGrafter"/>
</dbReference>
<dbReference type="Pfam" id="PF16124">
    <property type="entry name" value="RecQ_Zn_bind"/>
    <property type="match status" value="1"/>
</dbReference>
<sequence>MGEIKVKNGKLEFPRKNDENNTKFDLLDLYKKKYQKIDINKAKSVLNDYFNYPNLKEKQIECLNGIKNFEHILNIMPTGGGKSLIYQIMPLIIDGISIVISPLISLIQDQVKSLRNKNIFSETINSSLNKKENQNILAMLKSFNDCNIKVLYITPETATSPQFISILEELYLNGKISLISIDEVHCISTWGCDFRKSYRHLSKLINTCPYVRIYSCTATATKHVERDIITNLGFHDSDGKKNDDNKNGDNKNGDNKNGDNKNGDNKNGDNKNGDNKNGDNKNGDNKNGDNKNGDNKNGDNKNGDNKNGDNKNGDNKNGDNKNGDNKNGDNKNDGKKNDKETTNMYKGLKIVRTSFNRPNIKYIIIYSDLLKIDKKESICDIVREKRNEGKTGIIYCFKRKTCDMISKYLRENGIQSLSYHAGLTNNARKQIQEKWINGTIKILVATIAFGMGIDRKDVSYIIHFNLPKSIENYYQESGRAGRNGNIAFCYLYYSKEDVEKLAFIIKGCYSNLDAYNPNMEKKFEKEMHNLECVHNLCITQKCIRTQILNYFGETYQKDNHNNKDGKSDINYCCSYCFDIKGSADKIRQIHNLYQQENWNPKFQRKTNDYNNVTSYQYSHKGKKHKLSENDSDSNQYEEIGFNDYKLSNNRIKGFVPFQKASSIISKDIREKGIVEVMKELERREEMAEIKLQEKNDKIPKVSRLIPTCVNIKKKNIISSFKVPRKL</sequence>
<dbReference type="OrthoDB" id="10261556at2759"/>
<organism evidence="12 13">
    <name type="scientific">Plasmodium yoelii</name>
    <dbReference type="NCBI Taxonomy" id="5861"/>
    <lineage>
        <taxon>Eukaryota</taxon>
        <taxon>Sar</taxon>
        <taxon>Alveolata</taxon>
        <taxon>Apicomplexa</taxon>
        <taxon>Aconoidasida</taxon>
        <taxon>Haemosporida</taxon>
        <taxon>Plasmodiidae</taxon>
        <taxon>Plasmodium</taxon>
        <taxon>Plasmodium (Vinckeia)</taxon>
    </lineage>
</organism>
<dbReference type="PANTHER" id="PTHR13710:SF153">
    <property type="entry name" value="RECQ-LIKE DNA HELICASE BLM"/>
    <property type="match status" value="1"/>
</dbReference>
<keyword evidence="2" id="KW-0547">Nucleotide-binding</keyword>
<keyword evidence="3" id="KW-0067">ATP-binding</keyword>
<evidence type="ECO:0000256" key="5">
    <source>
        <dbReference type="ARBA" id="ARBA00023235"/>
    </source>
</evidence>
<evidence type="ECO:0000313" key="13">
    <source>
        <dbReference type="Proteomes" id="UP000072874"/>
    </source>
</evidence>
<evidence type="ECO:0000313" key="12">
    <source>
        <dbReference type="EMBL" id="VTZ77452.1"/>
    </source>
</evidence>
<evidence type="ECO:0000256" key="8">
    <source>
        <dbReference type="ARBA" id="ARBA00034808"/>
    </source>
</evidence>
<evidence type="ECO:0000256" key="2">
    <source>
        <dbReference type="ARBA" id="ARBA00022741"/>
    </source>
</evidence>
<feature type="domain" description="Helicase ATP-binding" evidence="10">
    <location>
        <begin position="63"/>
        <end position="238"/>
    </location>
</feature>
<evidence type="ECO:0000259" key="10">
    <source>
        <dbReference type="PROSITE" id="PS51192"/>
    </source>
</evidence>
<dbReference type="GO" id="GO:0009378">
    <property type="term" value="F:four-way junction helicase activity"/>
    <property type="evidence" value="ECO:0007669"/>
    <property type="project" value="TreeGrafter"/>
</dbReference>
<dbReference type="VEuPathDB" id="PlasmoDB:PY07206"/>
<dbReference type="EC" id="5.6.2.4" evidence="8"/>
<proteinExistence type="inferred from homology"/>
<evidence type="ECO:0000256" key="1">
    <source>
        <dbReference type="ARBA" id="ARBA00005446"/>
    </source>
</evidence>
<evidence type="ECO:0000256" key="3">
    <source>
        <dbReference type="ARBA" id="ARBA00022840"/>
    </source>
</evidence>
<dbReference type="InterPro" id="IPR001650">
    <property type="entry name" value="Helicase_C-like"/>
</dbReference>
<dbReference type="Gene3D" id="3.40.50.300">
    <property type="entry name" value="P-loop containing nucleotide triphosphate hydrolases"/>
    <property type="match status" value="2"/>
</dbReference>
<evidence type="ECO:0000256" key="9">
    <source>
        <dbReference type="SAM" id="MobiDB-lite"/>
    </source>
</evidence>
<dbReference type="GO" id="GO:0043138">
    <property type="term" value="F:3'-5' DNA helicase activity"/>
    <property type="evidence" value="ECO:0007669"/>
    <property type="project" value="UniProtKB-EC"/>
</dbReference>
<dbReference type="InterPro" id="IPR014001">
    <property type="entry name" value="Helicase_ATP-bd"/>
</dbReference>
<dbReference type="Proteomes" id="UP000072874">
    <property type="component" value="Chromosome 8"/>
</dbReference>
<dbReference type="PANTHER" id="PTHR13710">
    <property type="entry name" value="DNA HELICASE RECQ FAMILY MEMBER"/>
    <property type="match status" value="1"/>
</dbReference>
<dbReference type="SMART" id="SM00487">
    <property type="entry name" value="DEXDc"/>
    <property type="match status" value="1"/>
</dbReference>
<dbReference type="GO" id="GO:0005634">
    <property type="term" value="C:nucleus"/>
    <property type="evidence" value="ECO:0007669"/>
    <property type="project" value="TreeGrafter"/>
</dbReference>
<dbReference type="InterPro" id="IPR011545">
    <property type="entry name" value="DEAD/DEAH_box_helicase_dom"/>
</dbReference>
<dbReference type="Pfam" id="PF00271">
    <property type="entry name" value="Helicase_C"/>
    <property type="match status" value="1"/>
</dbReference>
<dbReference type="InterPro" id="IPR027417">
    <property type="entry name" value="P-loop_NTPase"/>
</dbReference>
<name>A0A4V0KJX3_PLAYE</name>
<keyword evidence="4" id="KW-0238">DNA-binding</keyword>
<dbReference type="SUPFAM" id="SSF52540">
    <property type="entry name" value="P-loop containing nucleoside triphosphate hydrolases"/>
    <property type="match status" value="1"/>
</dbReference>
<accession>A0A4V0KJX3</accession>
<dbReference type="Pfam" id="PF00270">
    <property type="entry name" value="DEAD"/>
    <property type="match status" value="1"/>
</dbReference>
<gene>
    <name evidence="12" type="ORF">PY17X_0822800</name>
</gene>
<dbReference type="GO" id="GO:0000724">
    <property type="term" value="P:double-strand break repair via homologous recombination"/>
    <property type="evidence" value="ECO:0007669"/>
    <property type="project" value="TreeGrafter"/>
</dbReference>
<dbReference type="SMART" id="SM00490">
    <property type="entry name" value="HELICc"/>
    <property type="match status" value="1"/>
</dbReference>
<evidence type="ECO:0000259" key="11">
    <source>
        <dbReference type="PROSITE" id="PS51194"/>
    </source>
</evidence>
<dbReference type="VEuPathDB" id="PlasmoDB:Py17XNL_000801788"/>
<keyword evidence="12" id="KW-0378">Hydrolase</keyword>
<dbReference type="AlphaFoldDB" id="A0A4V0KJX3"/>
<keyword evidence="12" id="KW-0347">Helicase</keyword>
<dbReference type="CDD" id="cd18794">
    <property type="entry name" value="SF2_C_RecQ"/>
    <property type="match status" value="1"/>
</dbReference>
<dbReference type="VEuPathDB" id="PlasmoDB:PY17X_0822800"/>
<dbReference type="RefSeq" id="XP_728014.3">
    <property type="nucleotide sequence ID" value="XM_722921.3"/>
</dbReference>
<keyword evidence="5" id="KW-0413">Isomerase</keyword>
<feature type="compositionally biased region" description="Basic and acidic residues" evidence="9">
    <location>
        <begin position="235"/>
        <end position="340"/>
    </location>
</feature>
<feature type="region of interest" description="Disordered" evidence="9">
    <location>
        <begin position="233"/>
        <end position="340"/>
    </location>
</feature>
<dbReference type="KEGG" id="pyo:PY17X_0822800"/>
<dbReference type="GO" id="GO:0003677">
    <property type="term" value="F:DNA binding"/>
    <property type="evidence" value="ECO:0007669"/>
    <property type="project" value="UniProtKB-KW"/>
</dbReference>
<dbReference type="CDD" id="cd17920">
    <property type="entry name" value="DEXHc_RecQ"/>
    <property type="match status" value="1"/>
</dbReference>
<feature type="domain" description="Helicase C-terminal" evidence="11">
    <location>
        <begin position="377"/>
        <end position="531"/>
    </location>
</feature>
<protein>
    <recommendedName>
        <fullName evidence="8">DNA 3'-5' helicase</fullName>
        <ecNumber evidence="8">5.6.2.4</ecNumber>
    </recommendedName>
</protein>
<dbReference type="VEuPathDB" id="PlasmoDB:PYYM_0822500"/>
<comment type="catalytic activity">
    <reaction evidence="7">
        <text>Couples ATP hydrolysis with the unwinding of duplex DNA by translocating in the 3'-5' direction.</text>
        <dbReference type="EC" id="5.6.2.4"/>
    </reaction>
</comment>
<evidence type="ECO:0000256" key="6">
    <source>
        <dbReference type="ARBA" id="ARBA00023242"/>
    </source>
</evidence>
<evidence type="ECO:0000256" key="7">
    <source>
        <dbReference type="ARBA" id="ARBA00034617"/>
    </source>
</evidence>
<dbReference type="GeneID" id="3800223"/>
<reference evidence="12 13" key="1">
    <citation type="journal article" date="2014" name="BMC Biol.">
        <title>A comprehensive evaluation of rodent malaria parasite genomes and gene expression.</title>
        <authorList>
            <person name="Otto T.D."/>
            <person name="Bohme U."/>
            <person name="Jackson A.P."/>
            <person name="Hunt M."/>
            <person name="Franke-Fayard B."/>
            <person name="Hoeijmakers W.A."/>
            <person name="Religa A.A."/>
            <person name="Robertson L."/>
            <person name="Sanders M."/>
            <person name="Ogun S.A."/>
            <person name="Cunningham D."/>
            <person name="Erhart A."/>
            <person name="Billker O."/>
            <person name="Khan S.M."/>
            <person name="Stunnenberg H.G."/>
            <person name="Langhorne J."/>
            <person name="Holder A.A."/>
            <person name="Waters A.P."/>
            <person name="Newbold C.I."/>
            <person name="Pain A."/>
            <person name="Berriman M."/>
            <person name="Janse C.J."/>
        </authorList>
    </citation>
    <scope>NUCLEOTIDE SEQUENCE [LARGE SCALE GENOMIC DNA]</scope>
    <source>
        <strain evidence="12 13">17X</strain>
    </source>
</reference>
<comment type="similarity">
    <text evidence="1">Belongs to the helicase family. RecQ subfamily.</text>
</comment>
<evidence type="ECO:0000256" key="4">
    <source>
        <dbReference type="ARBA" id="ARBA00023125"/>
    </source>
</evidence>
<keyword evidence="6" id="KW-0539">Nucleus</keyword>
<dbReference type="PROSITE" id="PS51194">
    <property type="entry name" value="HELICASE_CTER"/>
    <property type="match status" value="1"/>
</dbReference>
<dbReference type="GO" id="GO:0005524">
    <property type="term" value="F:ATP binding"/>
    <property type="evidence" value="ECO:0007669"/>
    <property type="project" value="UniProtKB-KW"/>
</dbReference>
<dbReference type="InterPro" id="IPR032284">
    <property type="entry name" value="RecQ_Zn-bd"/>
</dbReference>
<dbReference type="GO" id="GO:0005694">
    <property type="term" value="C:chromosome"/>
    <property type="evidence" value="ECO:0007669"/>
    <property type="project" value="TreeGrafter"/>
</dbReference>